<feature type="domain" description="ACT" evidence="12">
    <location>
        <begin position="321"/>
        <end position="391"/>
    </location>
</feature>
<dbReference type="PROSITE" id="PS00065">
    <property type="entry name" value="D_2_HYDROXYACID_DH_1"/>
    <property type="match status" value="1"/>
</dbReference>
<evidence type="ECO:0000256" key="7">
    <source>
        <dbReference type="ARBA" id="ARBA00023027"/>
    </source>
</evidence>
<comment type="pathway">
    <text evidence="2">Amino-acid biosynthesis; L-serine biosynthesis; L-serine from 3-phospho-D-glycerate: step 1/3.</text>
</comment>
<dbReference type="Gene3D" id="3.30.70.260">
    <property type="match status" value="1"/>
</dbReference>
<sequence length="391" mass="41645">MYNIRTYNAISSKGLDRFSTDSYTVSEDCAAPEGFILRSQKLHGEPVPASLLAVARAGAGVNNIPVADYTQQGVVVFNTPGANANAVKELIVAGLLLGSRDIFGGMSYVQGLGHMNDPAEMGKHLEKEKKRFAGTEIAGKTLGVVGLGAIGSIIANLALDLGMVVIGYDPAISVEAAWQLSSRVKRMDSLEALLADVDFLTLHVPAIPATKHLINTRTLSGMKSTAKILNFAREEIVCTQAMVAALDKGVIAGYISDFPAPALLGRKDVLLMPHIGASTEEAEENCAIMAANQLMDFLENGNIHNSVNYPRTKMGRNVGTRITFSNNNVPKVLGSVLSILADEGLNVVDMVNKSRGEIAYNIIDVEGEISGDLQHNIGDVEGVMRVRILSA</sequence>
<dbReference type="InterPro" id="IPR002912">
    <property type="entry name" value="ACT_dom"/>
</dbReference>
<organism evidence="13 14">
    <name type="scientific">SAR92 bacterium BACL26 MAG-121220-bin70</name>
    <dbReference type="NCBI Taxonomy" id="1655626"/>
    <lineage>
        <taxon>Bacteria</taxon>
        <taxon>Pseudomonadati</taxon>
        <taxon>Pseudomonadota</taxon>
        <taxon>Gammaproteobacteria</taxon>
        <taxon>Cellvibrionales</taxon>
        <taxon>Porticoccaceae</taxon>
        <taxon>SAR92 clade</taxon>
    </lineage>
</organism>
<comment type="catalytic activity">
    <reaction evidence="9">
        <text>(R)-2-hydroxyglutarate + NAD(+) = 2-oxoglutarate + NADH + H(+)</text>
        <dbReference type="Rhea" id="RHEA:49612"/>
        <dbReference type="ChEBI" id="CHEBI:15378"/>
        <dbReference type="ChEBI" id="CHEBI:15801"/>
        <dbReference type="ChEBI" id="CHEBI:16810"/>
        <dbReference type="ChEBI" id="CHEBI:57540"/>
        <dbReference type="ChEBI" id="CHEBI:57945"/>
        <dbReference type="EC" id="1.1.1.399"/>
    </reaction>
</comment>
<evidence type="ECO:0000256" key="9">
    <source>
        <dbReference type="ARBA" id="ARBA00048126"/>
    </source>
</evidence>
<dbReference type="Proteomes" id="UP000051213">
    <property type="component" value="Unassembled WGS sequence"/>
</dbReference>
<dbReference type="PANTHER" id="PTHR42938">
    <property type="entry name" value="FORMATE DEHYDROGENASE 1"/>
    <property type="match status" value="1"/>
</dbReference>
<dbReference type="EC" id="1.1.1.399" evidence="3"/>
<accession>A0A0R2U6V4</accession>
<dbReference type="GO" id="GO:0051287">
    <property type="term" value="F:NAD binding"/>
    <property type="evidence" value="ECO:0007669"/>
    <property type="project" value="InterPro"/>
</dbReference>
<dbReference type="EMBL" id="LICA01000096">
    <property type="protein sequence ID" value="KRO95287.1"/>
    <property type="molecule type" value="Genomic_DNA"/>
</dbReference>
<dbReference type="InterPro" id="IPR045865">
    <property type="entry name" value="ACT-like_dom_sf"/>
</dbReference>
<evidence type="ECO:0000256" key="10">
    <source>
        <dbReference type="ARBA" id="ARBA00048731"/>
    </source>
</evidence>
<evidence type="ECO:0000256" key="4">
    <source>
        <dbReference type="ARBA" id="ARBA00013143"/>
    </source>
</evidence>
<comment type="function">
    <text evidence="1">Catalyzes the reversible oxidation of 3-phospho-D-glycerate to 3-phosphonooxypyruvate, the first step of the phosphorylated L-serine biosynthesis pathway. Also catalyzes the reversible oxidation of 2-hydroxyglutarate to 2-oxoglutarate.</text>
</comment>
<evidence type="ECO:0000256" key="3">
    <source>
        <dbReference type="ARBA" id="ARBA00013001"/>
    </source>
</evidence>
<evidence type="ECO:0000256" key="2">
    <source>
        <dbReference type="ARBA" id="ARBA00005216"/>
    </source>
</evidence>
<evidence type="ECO:0000256" key="5">
    <source>
        <dbReference type="ARBA" id="ARBA00021582"/>
    </source>
</evidence>
<keyword evidence="7" id="KW-0520">NAD</keyword>
<comment type="similarity">
    <text evidence="11">Belongs to the D-isomer specific 2-hydroxyacid dehydrogenase family.</text>
</comment>
<dbReference type="InterPro" id="IPR006139">
    <property type="entry name" value="D-isomer_2_OHA_DH_cat_dom"/>
</dbReference>
<dbReference type="SUPFAM" id="SSF52283">
    <property type="entry name" value="Formate/glycerate dehydrogenase catalytic domain-like"/>
    <property type="match status" value="1"/>
</dbReference>
<dbReference type="InterPro" id="IPR006140">
    <property type="entry name" value="D-isomer_DH_NAD-bd"/>
</dbReference>
<protein>
    <recommendedName>
        <fullName evidence="5">D-3-phosphoglycerate dehydrogenase</fullName>
        <ecNumber evidence="3">1.1.1.399</ecNumber>
        <ecNumber evidence="4">1.1.1.95</ecNumber>
    </recommendedName>
    <alternativeName>
        <fullName evidence="8">2-oxoglutarate reductase</fullName>
    </alternativeName>
</protein>
<dbReference type="SUPFAM" id="SSF55021">
    <property type="entry name" value="ACT-like"/>
    <property type="match status" value="1"/>
</dbReference>
<dbReference type="Gene3D" id="3.40.50.720">
    <property type="entry name" value="NAD(P)-binding Rossmann-like Domain"/>
    <property type="match status" value="2"/>
</dbReference>
<evidence type="ECO:0000256" key="8">
    <source>
        <dbReference type="ARBA" id="ARBA00030455"/>
    </source>
</evidence>
<dbReference type="CDD" id="cd04901">
    <property type="entry name" value="ACT_3PGDH"/>
    <property type="match status" value="1"/>
</dbReference>
<dbReference type="InterPro" id="IPR036291">
    <property type="entry name" value="NAD(P)-bd_dom_sf"/>
</dbReference>
<reference evidence="13 14" key="1">
    <citation type="submission" date="2015-10" db="EMBL/GenBank/DDBJ databases">
        <title>Metagenome-Assembled Genomes uncover a global brackish microbiome.</title>
        <authorList>
            <person name="Hugerth L.W."/>
            <person name="Larsson J."/>
            <person name="Alneberg J."/>
            <person name="Lindh M.V."/>
            <person name="Legrand C."/>
            <person name="Pinhassi J."/>
            <person name="Andersson A.F."/>
        </authorList>
    </citation>
    <scope>NUCLEOTIDE SEQUENCE [LARGE SCALE GENOMIC DNA]</scope>
    <source>
        <strain evidence="13">BACL26 MAG-121220-bin70</strain>
    </source>
</reference>
<evidence type="ECO:0000313" key="14">
    <source>
        <dbReference type="Proteomes" id="UP000051213"/>
    </source>
</evidence>
<dbReference type="AlphaFoldDB" id="A0A0R2U6V4"/>
<keyword evidence="6 11" id="KW-0560">Oxidoreductase</keyword>
<dbReference type="EC" id="1.1.1.95" evidence="4"/>
<dbReference type="Pfam" id="PF00389">
    <property type="entry name" value="2-Hacid_dh"/>
    <property type="match status" value="1"/>
</dbReference>
<evidence type="ECO:0000256" key="1">
    <source>
        <dbReference type="ARBA" id="ARBA00003800"/>
    </source>
</evidence>
<dbReference type="PROSITE" id="PS51671">
    <property type="entry name" value="ACT"/>
    <property type="match status" value="1"/>
</dbReference>
<dbReference type="Pfam" id="PF02826">
    <property type="entry name" value="2-Hacid_dh_C"/>
    <property type="match status" value="1"/>
</dbReference>
<evidence type="ECO:0000256" key="11">
    <source>
        <dbReference type="RuleBase" id="RU003719"/>
    </source>
</evidence>
<gene>
    <name evidence="13" type="ORF">ABS24_04425</name>
</gene>
<evidence type="ECO:0000256" key="6">
    <source>
        <dbReference type="ARBA" id="ARBA00023002"/>
    </source>
</evidence>
<comment type="catalytic activity">
    <reaction evidence="10">
        <text>(2R)-3-phosphoglycerate + NAD(+) = 3-phosphooxypyruvate + NADH + H(+)</text>
        <dbReference type="Rhea" id="RHEA:12641"/>
        <dbReference type="ChEBI" id="CHEBI:15378"/>
        <dbReference type="ChEBI" id="CHEBI:18110"/>
        <dbReference type="ChEBI" id="CHEBI:57540"/>
        <dbReference type="ChEBI" id="CHEBI:57945"/>
        <dbReference type="ChEBI" id="CHEBI:58272"/>
        <dbReference type="EC" id="1.1.1.95"/>
    </reaction>
</comment>
<dbReference type="InterPro" id="IPR029752">
    <property type="entry name" value="D-isomer_DH_CS1"/>
</dbReference>
<name>A0A0R2U6V4_9GAMM</name>
<evidence type="ECO:0000313" key="13">
    <source>
        <dbReference type="EMBL" id="KRO95287.1"/>
    </source>
</evidence>
<dbReference type="PANTHER" id="PTHR42938:SF47">
    <property type="entry name" value="HYDROXYPYRUVATE REDUCTASE"/>
    <property type="match status" value="1"/>
</dbReference>
<proteinExistence type="inferred from homology"/>
<comment type="caution">
    <text evidence="13">The sequence shown here is derived from an EMBL/GenBank/DDBJ whole genome shotgun (WGS) entry which is preliminary data.</text>
</comment>
<evidence type="ECO:0000259" key="12">
    <source>
        <dbReference type="PROSITE" id="PS51671"/>
    </source>
</evidence>
<dbReference type="UniPathway" id="UPA00135">
    <property type="reaction ID" value="UER00196"/>
</dbReference>
<dbReference type="SUPFAM" id="SSF51735">
    <property type="entry name" value="NAD(P)-binding Rossmann-fold domains"/>
    <property type="match status" value="1"/>
</dbReference>
<dbReference type="CDD" id="cd12174">
    <property type="entry name" value="PGDH_like_3"/>
    <property type="match status" value="1"/>
</dbReference>
<dbReference type="GO" id="GO:0004617">
    <property type="term" value="F:phosphoglycerate dehydrogenase activity"/>
    <property type="evidence" value="ECO:0007669"/>
    <property type="project" value="UniProtKB-EC"/>
</dbReference>